<organism evidence="1 2">
    <name type="scientific">Phyllachora maydis</name>
    <dbReference type="NCBI Taxonomy" id="1825666"/>
    <lineage>
        <taxon>Eukaryota</taxon>
        <taxon>Fungi</taxon>
        <taxon>Dikarya</taxon>
        <taxon>Ascomycota</taxon>
        <taxon>Pezizomycotina</taxon>
        <taxon>Sordariomycetes</taxon>
        <taxon>Sordariomycetidae</taxon>
        <taxon>Phyllachorales</taxon>
        <taxon>Phyllachoraceae</taxon>
        <taxon>Phyllachora</taxon>
    </lineage>
</organism>
<dbReference type="AlphaFoldDB" id="A0AAD9I1Q2"/>
<reference evidence="1" key="1">
    <citation type="journal article" date="2023" name="Mol. Plant Microbe Interact.">
        <title>Elucidating the Obligate Nature and Biological Capacity of an Invasive Fungal Corn Pathogen.</title>
        <authorList>
            <person name="MacCready J.S."/>
            <person name="Roggenkamp E.M."/>
            <person name="Gdanetz K."/>
            <person name="Chilvers M.I."/>
        </authorList>
    </citation>
    <scope>NUCLEOTIDE SEQUENCE</scope>
    <source>
        <strain evidence="1">PM02</strain>
    </source>
</reference>
<keyword evidence="2" id="KW-1185">Reference proteome</keyword>
<dbReference type="Proteomes" id="UP001217918">
    <property type="component" value="Unassembled WGS sequence"/>
</dbReference>
<dbReference type="EMBL" id="JAQQPM010000002">
    <property type="protein sequence ID" value="KAK2068900.1"/>
    <property type="molecule type" value="Genomic_DNA"/>
</dbReference>
<sequence>MSHALPPSWLPQECYRSIRSAHDSSCRCEIQVRLGPDNDTVQTNVHNLRALTNDRVSNFFPHDLRTSYLAFKDMADLKPADAITVVDIEQHVCLTRALLADRLALFQTTTWPSLVAHSNAQFSRLAVSLSPAGTLVLSSHRTATAIAPGAAENENQLALALHSLQKMLHLARRMDADLATLLAALRVLRAFYLLAPATAPTAAHGAAVAKLWVRAQILACRVEMAAVPFLLACSALVRARRGATVLAHACAAGGFDAAFCALLVRVRALGRAGPGEDAASVECRVGGGEAESLARLLRVMGGPDAGPRVEGEAINWEDLWTGRRTVGVTATHVDGLQKPYWYEGGLTISGDAD</sequence>
<gene>
    <name evidence="1" type="ORF">P8C59_003515</name>
</gene>
<comment type="caution">
    <text evidence="1">The sequence shown here is derived from an EMBL/GenBank/DDBJ whole genome shotgun (WGS) entry which is preliminary data.</text>
</comment>
<accession>A0AAD9I1Q2</accession>
<name>A0AAD9I1Q2_9PEZI</name>
<proteinExistence type="predicted"/>
<protein>
    <submittedName>
        <fullName evidence="1">Uncharacterized protein</fullName>
    </submittedName>
</protein>
<evidence type="ECO:0000313" key="1">
    <source>
        <dbReference type="EMBL" id="KAK2068900.1"/>
    </source>
</evidence>
<evidence type="ECO:0000313" key="2">
    <source>
        <dbReference type="Proteomes" id="UP001217918"/>
    </source>
</evidence>